<accession>A0A831PHI0</accession>
<dbReference type="EMBL" id="DSDO01000294">
    <property type="protein sequence ID" value="HDR46893.1"/>
    <property type="molecule type" value="Genomic_DNA"/>
</dbReference>
<comment type="caution">
    <text evidence="2">The sequence shown here is derived from an EMBL/GenBank/DDBJ whole genome shotgun (WGS) entry which is preliminary data.</text>
</comment>
<dbReference type="InterPro" id="IPR038721">
    <property type="entry name" value="IS701-like_DDE_dom"/>
</dbReference>
<dbReference type="Proteomes" id="UP000886162">
    <property type="component" value="Unassembled WGS sequence"/>
</dbReference>
<dbReference type="Pfam" id="PF13546">
    <property type="entry name" value="DDE_5"/>
    <property type="match status" value="1"/>
</dbReference>
<sequence>MELWIEWWSHVLQLRPAFRRTRTFVWFAAAVAAMCVRGDLLGVTSLVRALGLQERCYDRLLDLFHSRALVLEALTHLWARLVLATLGPSLYLVNGRIAMVADGIKVPKAGRKMPAVKRLHQESDNNTKPAFIFGHSCQAVAVIARAAAGFVAVPLACRIHEGVVFSNRDKRTLLDKLVALVLSLAIERPFYLIADTYYASAKIIHPLLKADQHLVTAVRANAVAYEPAPQADAPRRGRPPVYGPKIKLRELFHEQSAFIPAPSPVYGEANVTLRYRVADLLWRPVGRPVRFVLVLHPTRGRIILLATDPGLSGPQIIAMYGVRFKIEVGFKRAVHTLGTYAYHFWMNAMSPRPRRSGNQYLHHKPAAYRDQVRRKIAAYHAHIQTGVIAQGLLQTLALRCTASVWKRFGSWLRTIRPGTPPSEFVVAIALRHSLPLFLAAAPHDHILAKFIRERIDLSRQEGLRLVA</sequence>
<organism evidence="2">
    <name type="scientific">Geoalkalibacter subterraneus</name>
    <dbReference type="NCBI Taxonomy" id="483547"/>
    <lineage>
        <taxon>Bacteria</taxon>
        <taxon>Pseudomonadati</taxon>
        <taxon>Thermodesulfobacteriota</taxon>
        <taxon>Desulfuromonadia</taxon>
        <taxon>Desulfuromonadales</taxon>
        <taxon>Geoalkalibacteraceae</taxon>
        <taxon>Geoalkalibacter</taxon>
    </lineage>
</organism>
<proteinExistence type="predicted"/>
<gene>
    <name evidence="2" type="ORF">ENN94_04240</name>
</gene>
<name>A0A831PHI0_9BACT</name>
<dbReference type="SUPFAM" id="SSF53098">
    <property type="entry name" value="Ribonuclease H-like"/>
    <property type="match status" value="1"/>
</dbReference>
<protein>
    <submittedName>
        <fullName evidence="2">IS4 family transposase</fullName>
    </submittedName>
</protein>
<dbReference type="AlphaFoldDB" id="A0A831PHI0"/>
<feature type="domain" description="Transposase IS701-like DDE" evidence="1">
    <location>
        <begin position="14"/>
        <end position="247"/>
    </location>
</feature>
<evidence type="ECO:0000259" key="1">
    <source>
        <dbReference type="Pfam" id="PF13546"/>
    </source>
</evidence>
<dbReference type="InterPro" id="IPR012337">
    <property type="entry name" value="RNaseH-like_sf"/>
</dbReference>
<reference evidence="2" key="1">
    <citation type="journal article" date="2020" name="mSystems">
        <title>Genome- and Community-Level Interaction Insights into Carbon Utilization and Element Cycling Functions of Hydrothermarchaeota in Hydrothermal Sediment.</title>
        <authorList>
            <person name="Zhou Z."/>
            <person name="Liu Y."/>
            <person name="Xu W."/>
            <person name="Pan J."/>
            <person name="Luo Z.H."/>
            <person name="Li M."/>
        </authorList>
    </citation>
    <scope>NUCLEOTIDE SEQUENCE [LARGE SCALE GENOMIC DNA]</scope>
    <source>
        <strain evidence="2">SpSt-1220</strain>
    </source>
</reference>
<evidence type="ECO:0000313" key="2">
    <source>
        <dbReference type="EMBL" id="HDR46893.1"/>
    </source>
</evidence>